<dbReference type="RefSeq" id="WP_067028011.1">
    <property type="nucleotide sequence ID" value="NZ_CP038256.1"/>
</dbReference>
<keyword evidence="6 7" id="KW-0975">Bacterial flagellum</keyword>
<keyword evidence="11" id="KW-0282">Flagellum</keyword>
<dbReference type="OrthoDB" id="9802553at2"/>
<feature type="domain" description="Flagellar basal body rod protein N-terminal" evidence="8">
    <location>
        <begin position="7"/>
        <end position="37"/>
    </location>
</feature>
<gene>
    <name evidence="7" type="primary">flgK</name>
    <name evidence="11" type="ORF">A7J15_11250</name>
</gene>
<dbReference type="Pfam" id="PF06429">
    <property type="entry name" value="Flg_bbr_C"/>
    <property type="match status" value="1"/>
</dbReference>
<dbReference type="PANTHER" id="PTHR30033">
    <property type="entry name" value="FLAGELLAR HOOK-ASSOCIATED PROTEIN 1"/>
    <property type="match status" value="1"/>
</dbReference>
<evidence type="ECO:0000256" key="1">
    <source>
        <dbReference type="ARBA" id="ARBA00004365"/>
    </source>
</evidence>
<dbReference type="InterPro" id="IPR010930">
    <property type="entry name" value="Flg_bb/hook_C_dom"/>
</dbReference>
<dbReference type="Pfam" id="PF00460">
    <property type="entry name" value="Flg_bb_rod"/>
    <property type="match status" value="1"/>
</dbReference>
<dbReference type="GO" id="GO:0005576">
    <property type="term" value="C:extracellular region"/>
    <property type="evidence" value="ECO:0007669"/>
    <property type="project" value="UniProtKB-SubCell"/>
</dbReference>
<evidence type="ECO:0000256" key="7">
    <source>
        <dbReference type="RuleBase" id="RU362065"/>
    </source>
</evidence>
<keyword evidence="5 7" id="KW-0964">Secreted</keyword>
<evidence type="ECO:0000313" key="12">
    <source>
        <dbReference type="Proteomes" id="UP000093355"/>
    </source>
</evidence>
<dbReference type="SUPFAM" id="SSF64518">
    <property type="entry name" value="Phase 1 flagellin"/>
    <property type="match status" value="1"/>
</dbReference>
<proteinExistence type="inferred from homology"/>
<dbReference type="InterPro" id="IPR001444">
    <property type="entry name" value="Flag_bb_rod_N"/>
</dbReference>
<dbReference type="NCBIfam" id="TIGR02492">
    <property type="entry name" value="flgK_ends"/>
    <property type="match status" value="1"/>
</dbReference>
<evidence type="ECO:0000256" key="4">
    <source>
        <dbReference type="ARBA" id="ARBA00016244"/>
    </source>
</evidence>
<organism evidence="11 12">
    <name type="scientific">Microbacterium sediminis</name>
    <dbReference type="NCBI Taxonomy" id="904291"/>
    <lineage>
        <taxon>Bacteria</taxon>
        <taxon>Bacillati</taxon>
        <taxon>Actinomycetota</taxon>
        <taxon>Actinomycetes</taxon>
        <taxon>Micrococcales</taxon>
        <taxon>Microbacteriaceae</taxon>
        <taxon>Microbacterium</taxon>
    </lineage>
</organism>
<name>A0A1B9NIZ1_9MICO</name>
<comment type="similarity">
    <text evidence="3 7">Belongs to the flagella basal body rod proteins family.</text>
</comment>
<comment type="caution">
    <text evidence="11">The sequence shown here is derived from an EMBL/GenBank/DDBJ whole genome shotgun (WGS) entry which is preliminary data.</text>
</comment>
<keyword evidence="11" id="KW-0966">Cell projection</keyword>
<dbReference type="STRING" id="904291.A7J15_11250"/>
<evidence type="ECO:0000256" key="2">
    <source>
        <dbReference type="ARBA" id="ARBA00004613"/>
    </source>
</evidence>
<dbReference type="PRINTS" id="PR01005">
    <property type="entry name" value="FLGHOOKAP1"/>
</dbReference>
<dbReference type="Pfam" id="PF22638">
    <property type="entry name" value="FlgK_D1"/>
    <property type="match status" value="1"/>
</dbReference>
<dbReference type="GO" id="GO:0044780">
    <property type="term" value="P:bacterial-type flagellum assembly"/>
    <property type="evidence" value="ECO:0007669"/>
    <property type="project" value="InterPro"/>
</dbReference>
<dbReference type="EMBL" id="LXMD01000001">
    <property type="protein sequence ID" value="OCG76553.1"/>
    <property type="molecule type" value="Genomic_DNA"/>
</dbReference>
<dbReference type="InterPro" id="IPR053927">
    <property type="entry name" value="FlgK_helical"/>
</dbReference>
<dbReference type="AlphaFoldDB" id="A0A1B9NIZ1"/>
<keyword evidence="11" id="KW-0969">Cilium</keyword>
<dbReference type="Proteomes" id="UP000093355">
    <property type="component" value="Unassembled WGS sequence"/>
</dbReference>
<evidence type="ECO:0000256" key="6">
    <source>
        <dbReference type="ARBA" id="ARBA00023143"/>
    </source>
</evidence>
<evidence type="ECO:0000256" key="3">
    <source>
        <dbReference type="ARBA" id="ARBA00009677"/>
    </source>
</evidence>
<dbReference type="GO" id="GO:0009424">
    <property type="term" value="C:bacterial-type flagellum hook"/>
    <property type="evidence" value="ECO:0007669"/>
    <property type="project" value="UniProtKB-UniRule"/>
</dbReference>
<evidence type="ECO:0000313" key="11">
    <source>
        <dbReference type="EMBL" id="OCG76553.1"/>
    </source>
</evidence>
<evidence type="ECO:0000259" key="10">
    <source>
        <dbReference type="Pfam" id="PF22638"/>
    </source>
</evidence>
<evidence type="ECO:0000259" key="9">
    <source>
        <dbReference type="Pfam" id="PF06429"/>
    </source>
</evidence>
<dbReference type="InterPro" id="IPR002371">
    <property type="entry name" value="FlgK"/>
</dbReference>
<sequence length="469" mass="46983">MSTFSGLNTAASALAAARRGMDVTGQNIANQTTAGYTRQRLETSALASIAQSGRFSTGAVPGHGVSIDGLARLGDALLDARVRDAVGASAYWNTRAQVAKAAESAMAEPTEAGLATTLTRFWTGWQDLANSPDSGAAAAVVLTNAETLASEIAAGYTSASTQWSDVRAGVDRTVTEINTAADQIAQLNREIRDALNAGRSANELIDRRNVIAEGVSSAAGAQATVEADGTLTVRIDGNALVSGVEARHLVVSGPQGVAAGEPVTVAWAHRPDVPLASVGGELGGALSVLAPADEGGTIARLAETYNALATSLAATVNAQHAAGVTSDGTAGGAFFDLSAPGPAALALTVAPTGLDELAIGKPGAGALDASNADAISQLGSGAGSPDALWADFVTSFGVATAGDVQRATVAEVAATTSAMAQQSVAGVDGDEETMNLLTYQTAYQAAARVLTAVDEALDVLINRTGLVGR</sequence>
<reference evidence="11 12" key="1">
    <citation type="submission" date="2016-05" db="EMBL/GenBank/DDBJ databases">
        <authorList>
            <person name="Lavstsen T."/>
            <person name="Jespersen J.S."/>
        </authorList>
    </citation>
    <scope>NUCLEOTIDE SEQUENCE [LARGE SCALE GENOMIC DNA]</scope>
    <source>
        <strain evidence="11 12">YLB-01</strain>
    </source>
</reference>
<dbReference type="GO" id="GO:0005198">
    <property type="term" value="F:structural molecule activity"/>
    <property type="evidence" value="ECO:0007669"/>
    <property type="project" value="UniProtKB-UniRule"/>
</dbReference>
<keyword evidence="12" id="KW-1185">Reference proteome</keyword>
<protein>
    <recommendedName>
        <fullName evidence="4 7">Flagellar hook-associated protein 1</fullName>
        <shortName evidence="7">HAP1</shortName>
    </recommendedName>
</protein>
<feature type="domain" description="Flagellar hook-associated protein FlgK helical" evidence="10">
    <location>
        <begin position="102"/>
        <end position="335"/>
    </location>
</feature>
<comment type="subcellular location">
    <subcellularLocation>
        <location evidence="1 7">Bacterial flagellum</location>
    </subcellularLocation>
    <subcellularLocation>
        <location evidence="2 7">Secreted</location>
    </subcellularLocation>
</comment>
<dbReference type="PANTHER" id="PTHR30033:SF1">
    <property type="entry name" value="FLAGELLAR HOOK-ASSOCIATED PROTEIN 1"/>
    <property type="match status" value="1"/>
</dbReference>
<accession>A0A1B9NIZ1</accession>
<evidence type="ECO:0000256" key="5">
    <source>
        <dbReference type="ARBA" id="ARBA00022525"/>
    </source>
</evidence>
<feature type="domain" description="Flagellar basal-body/hook protein C-terminal" evidence="9">
    <location>
        <begin position="425"/>
        <end position="462"/>
    </location>
</feature>
<evidence type="ECO:0000259" key="8">
    <source>
        <dbReference type="Pfam" id="PF00460"/>
    </source>
</evidence>